<dbReference type="EMBL" id="VFPP01000001">
    <property type="protein sequence ID" value="TQM84011.1"/>
    <property type="molecule type" value="Genomic_DNA"/>
</dbReference>
<organism evidence="2 3">
    <name type="scientific">Saccharothrix saharensis</name>
    <dbReference type="NCBI Taxonomy" id="571190"/>
    <lineage>
        <taxon>Bacteria</taxon>
        <taxon>Bacillati</taxon>
        <taxon>Actinomycetota</taxon>
        <taxon>Actinomycetes</taxon>
        <taxon>Pseudonocardiales</taxon>
        <taxon>Pseudonocardiaceae</taxon>
        <taxon>Saccharothrix</taxon>
    </lineage>
</organism>
<dbReference type="Proteomes" id="UP000316628">
    <property type="component" value="Unassembled WGS sequence"/>
</dbReference>
<name>A0A543JME6_9PSEU</name>
<gene>
    <name evidence="2" type="ORF">FHX81_6448</name>
</gene>
<sequence length="86" mass="8999">MGLSGGGLRAVTEADGTRLVLAEVVDGRRHLVTVEAEPVWTSDPLVHDGERVTHVVRDGVATPTSTTPVLAERNAPAHQVDPAARG</sequence>
<dbReference type="AlphaFoldDB" id="A0A543JME6"/>
<accession>A0A543JME6</accession>
<keyword evidence="3" id="KW-1185">Reference proteome</keyword>
<evidence type="ECO:0000313" key="3">
    <source>
        <dbReference type="Proteomes" id="UP000316628"/>
    </source>
</evidence>
<proteinExistence type="predicted"/>
<evidence type="ECO:0000313" key="2">
    <source>
        <dbReference type="EMBL" id="TQM84011.1"/>
    </source>
</evidence>
<comment type="caution">
    <text evidence="2">The sequence shown here is derived from an EMBL/GenBank/DDBJ whole genome shotgun (WGS) entry which is preliminary data.</text>
</comment>
<feature type="region of interest" description="Disordered" evidence="1">
    <location>
        <begin position="61"/>
        <end position="86"/>
    </location>
</feature>
<dbReference type="OrthoDB" id="3678781at2"/>
<evidence type="ECO:0000256" key="1">
    <source>
        <dbReference type="SAM" id="MobiDB-lite"/>
    </source>
</evidence>
<reference evidence="2 3" key="1">
    <citation type="submission" date="2019-06" db="EMBL/GenBank/DDBJ databases">
        <title>Sequencing the genomes of 1000 actinobacteria strains.</title>
        <authorList>
            <person name="Klenk H.-P."/>
        </authorList>
    </citation>
    <scope>NUCLEOTIDE SEQUENCE [LARGE SCALE GENOMIC DNA]</scope>
    <source>
        <strain evidence="2 3">DSM 45456</strain>
    </source>
</reference>
<dbReference type="RefSeq" id="WP_141982167.1">
    <property type="nucleotide sequence ID" value="NZ_VFPP01000001.1"/>
</dbReference>
<protein>
    <submittedName>
        <fullName evidence="2">Uncharacterized protein</fullName>
    </submittedName>
</protein>